<comment type="caution">
    <text evidence="2">The sequence shown here is derived from an EMBL/GenBank/DDBJ whole genome shotgun (WGS) entry which is preliminary data.</text>
</comment>
<proteinExistence type="predicted"/>
<reference evidence="2 3" key="1">
    <citation type="journal article" date="2024" name="Nat. Commun.">
        <title>Phylogenomics reveals the evolutionary origins of lichenization in chlorophyte algae.</title>
        <authorList>
            <person name="Puginier C."/>
            <person name="Libourel C."/>
            <person name="Otte J."/>
            <person name="Skaloud P."/>
            <person name="Haon M."/>
            <person name="Grisel S."/>
            <person name="Petersen M."/>
            <person name="Berrin J.G."/>
            <person name="Delaux P.M."/>
            <person name="Dal Grande F."/>
            <person name="Keller J."/>
        </authorList>
    </citation>
    <scope>NUCLEOTIDE SEQUENCE [LARGE SCALE GENOMIC DNA]</scope>
    <source>
        <strain evidence="2 3">SAG 2043</strain>
    </source>
</reference>
<protein>
    <submittedName>
        <fullName evidence="2">Uncharacterized protein</fullName>
    </submittedName>
</protein>
<dbReference type="AlphaFoldDB" id="A0AAW1PEB8"/>
<accession>A0AAW1PEB8</accession>
<keyword evidence="3" id="KW-1185">Reference proteome</keyword>
<keyword evidence="1" id="KW-0812">Transmembrane</keyword>
<evidence type="ECO:0000313" key="2">
    <source>
        <dbReference type="EMBL" id="KAK9806129.1"/>
    </source>
</evidence>
<sequence length="182" mass="19476">MALQAGLQTGTWRVKARRGTLQVQAASSSYSANSGRSGSTAFERGLGQVDFSKPAAAPSFRQRLRSLGLAGVLAYGIFNTLYYVSAFTFIWVYVVKIPRGLGLALAARRAAEVMAMTWAGSQVTKVPRAACALVLAPFLDTCLTLLQRGLRLRSRRAAFLVVVAGCVLFALALFGVVVLAWS</sequence>
<name>A0AAW1PEB8_9CHLO</name>
<feature type="transmembrane region" description="Helical" evidence="1">
    <location>
        <begin position="158"/>
        <end position="181"/>
    </location>
</feature>
<dbReference type="PANTHER" id="PTHR34370">
    <property type="entry name" value="OS04G0600100 PROTEIN"/>
    <property type="match status" value="1"/>
</dbReference>
<dbReference type="Proteomes" id="UP001489004">
    <property type="component" value="Unassembled WGS sequence"/>
</dbReference>
<evidence type="ECO:0000313" key="3">
    <source>
        <dbReference type="Proteomes" id="UP001489004"/>
    </source>
</evidence>
<dbReference type="EMBL" id="JALJOR010000014">
    <property type="protein sequence ID" value="KAK9806129.1"/>
    <property type="molecule type" value="Genomic_DNA"/>
</dbReference>
<evidence type="ECO:0000256" key="1">
    <source>
        <dbReference type="SAM" id="Phobius"/>
    </source>
</evidence>
<dbReference type="PANTHER" id="PTHR34370:SF2">
    <property type="entry name" value="GAG-POL POLYPROTEIN_RETROTRANSPOSON"/>
    <property type="match status" value="1"/>
</dbReference>
<keyword evidence="1" id="KW-1133">Transmembrane helix</keyword>
<organism evidence="2 3">
    <name type="scientific">[Myrmecia] bisecta</name>
    <dbReference type="NCBI Taxonomy" id="41462"/>
    <lineage>
        <taxon>Eukaryota</taxon>
        <taxon>Viridiplantae</taxon>
        <taxon>Chlorophyta</taxon>
        <taxon>core chlorophytes</taxon>
        <taxon>Trebouxiophyceae</taxon>
        <taxon>Trebouxiales</taxon>
        <taxon>Trebouxiaceae</taxon>
        <taxon>Myrmecia</taxon>
    </lineage>
</organism>
<keyword evidence="1" id="KW-0472">Membrane</keyword>
<gene>
    <name evidence="2" type="ORF">WJX72_002662</name>
</gene>
<feature type="transmembrane region" description="Helical" evidence="1">
    <location>
        <begin position="67"/>
        <end position="94"/>
    </location>
</feature>